<feature type="non-terminal residue" evidence="4">
    <location>
        <position position="1"/>
    </location>
</feature>
<dbReference type="RefSeq" id="WP_004372639.1">
    <property type="nucleotide sequence ID" value="NZ_AMXF01000188.1"/>
</dbReference>
<dbReference type="Gene3D" id="1.20.120.1760">
    <property type="match status" value="1"/>
</dbReference>
<feature type="transmembrane region" description="Helical" evidence="3">
    <location>
        <begin position="165"/>
        <end position="185"/>
    </location>
</feature>
<feature type="transmembrane region" description="Helical" evidence="3">
    <location>
        <begin position="21"/>
        <end position="44"/>
    </location>
</feature>
<dbReference type="PROSITE" id="PS00379">
    <property type="entry name" value="CDP_ALCOHOL_P_TRANSF"/>
    <property type="match status" value="1"/>
</dbReference>
<comment type="caution">
    <text evidence="4">The sequence shown here is derived from an EMBL/GenBank/DDBJ whole genome shotgun (WGS) entry which is preliminary data.</text>
</comment>
<protein>
    <submittedName>
        <fullName evidence="4">CDP-alcohol phosphatidyltransferase</fullName>
    </submittedName>
</protein>
<name>N6ZM73_9RHOO</name>
<keyword evidence="5" id="KW-1185">Reference proteome</keyword>
<dbReference type="InterPro" id="IPR000462">
    <property type="entry name" value="CDP-OH_P_trans"/>
</dbReference>
<dbReference type="Pfam" id="PF01066">
    <property type="entry name" value="CDP-OH_P_transf"/>
    <property type="match status" value="1"/>
</dbReference>
<keyword evidence="3" id="KW-0812">Transmembrane</keyword>
<dbReference type="Proteomes" id="UP000013047">
    <property type="component" value="Unassembled WGS sequence"/>
</dbReference>
<dbReference type="InterPro" id="IPR048254">
    <property type="entry name" value="CDP_ALCOHOL_P_TRANSF_CS"/>
</dbReference>
<evidence type="ECO:0000313" key="5">
    <source>
        <dbReference type="Proteomes" id="UP000013047"/>
    </source>
</evidence>
<dbReference type="InterPro" id="IPR043130">
    <property type="entry name" value="CDP-OH_PTrfase_TM_dom"/>
</dbReference>
<sequence length="192" mass="20967">RHIGALVRHFWPEPRRGLGPANLVTLARAVLVALLAGALAAPAWVSDHALPVAALAAVALLLDGVDGWVARRWHCESDFGARFDMELDAFLILVLCVHLLAMGKAGPWVLAIGAMRYAFVAAMRPCPWLERPLPESRRRKWVCVWQVASLLLCLLPAVGGAPATALLALALALLAWSFAVDVRWLHRTRPRT</sequence>
<dbReference type="AlphaFoldDB" id="N6ZM73"/>
<feature type="transmembrane region" description="Helical" evidence="3">
    <location>
        <begin position="50"/>
        <end position="71"/>
    </location>
</feature>
<dbReference type="GO" id="GO:0016780">
    <property type="term" value="F:phosphotransferase activity, for other substituted phosphate groups"/>
    <property type="evidence" value="ECO:0007669"/>
    <property type="project" value="InterPro"/>
</dbReference>
<gene>
    <name evidence="4" type="ORF">C667_17910</name>
</gene>
<dbReference type="GO" id="GO:0016020">
    <property type="term" value="C:membrane"/>
    <property type="evidence" value="ECO:0007669"/>
    <property type="project" value="InterPro"/>
</dbReference>
<dbReference type="EMBL" id="AMXF01000188">
    <property type="protein sequence ID" value="ENO95652.1"/>
    <property type="molecule type" value="Genomic_DNA"/>
</dbReference>
<organism evidence="4 5">
    <name type="scientific">Thauera phenylacetica B4P</name>
    <dbReference type="NCBI Taxonomy" id="1234382"/>
    <lineage>
        <taxon>Bacteria</taxon>
        <taxon>Pseudomonadati</taxon>
        <taxon>Pseudomonadota</taxon>
        <taxon>Betaproteobacteria</taxon>
        <taxon>Rhodocyclales</taxon>
        <taxon>Zoogloeaceae</taxon>
        <taxon>Thauera</taxon>
    </lineage>
</organism>
<evidence type="ECO:0000256" key="1">
    <source>
        <dbReference type="ARBA" id="ARBA00022679"/>
    </source>
</evidence>
<evidence type="ECO:0000256" key="3">
    <source>
        <dbReference type="SAM" id="Phobius"/>
    </source>
</evidence>
<evidence type="ECO:0000256" key="2">
    <source>
        <dbReference type="RuleBase" id="RU003750"/>
    </source>
</evidence>
<dbReference type="OrthoDB" id="9782011at2"/>
<comment type="similarity">
    <text evidence="2">Belongs to the CDP-alcohol phosphatidyltransferase class-I family.</text>
</comment>
<proteinExistence type="inferred from homology"/>
<feature type="transmembrane region" description="Helical" evidence="3">
    <location>
        <begin position="83"/>
        <end position="102"/>
    </location>
</feature>
<accession>N6ZM73</accession>
<keyword evidence="3" id="KW-0472">Membrane</keyword>
<evidence type="ECO:0000313" key="4">
    <source>
        <dbReference type="EMBL" id="ENO95652.1"/>
    </source>
</evidence>
<keyword evidence="1 2" id="KW-0808">Transferase</keyword>
<dbReference type="GO" id="GO:0008654">
    <property type="term" value="P:phospholipid biosynthetic process"/>
    <property type="evidence" value="ECO:0007669"/>
    <property type="project" value="InterPro"/>
</dbReference>
<reference evidence="4 5" key="1">
    <citation type="submission" date="2012-09" db="EMBL/GenBank/DDBJ databases">
        <title>Draft Genome Sequences of 6 Strains from Genus Thauera.</title>
        <authorList>
            <person name="Liu B."/>
            <person name="Shapleigh J.P."/>
            <person name="Frostegard A.H."/>
        </authorList>
    </citation>
    <scope>NUCLEOTIDE SEQUENCE [LARGE SCALE GENOMIC DNA]</scope>
    <source>
        <strain evidence="4 5">B4P</strain>
    </source>
</reference>
<keyword evidence="3" id="KW-1133">Transmembrane helix</keyword>